<feature type="transmembrane region" description="Helical" evidence="1">
    <location>
        <begin position="70"/>
        <end position="90"/>
    </location>
</feature>
<dbReference type="Proteomes" id="UP001596388">
    <property type="component" value="Unassembled WGS sequence"/>
</dbReference>
<evidence type="ECO:0000313" key="2">
    <source>
        <dbReference type="EMBL" id="MFC7096466.1"/>
    </source>
</evidence>
<organism evidence="2 3">
    <name type="scientific">Halobaculum marinum</name>
    <dbReference type="NCBI Taxonomy" id="3031996"/>
    <lineage>
        <taxon>Archaea</taxon>
        <taxon>Methanobacteriati</taxon>
        <taxon>Methanobacteriota</taxon>
        <taxon>Stenosarchaea group</taxon>
        <taxon>Halobacteria</taxon>
        <taxon>Halobacteriales</taxon>
        <taxon>Haloferacaceae</taxon>
        <taxon>Halobaculum</taxon>
    </lineage>
</organism>
<feature type="transmembrane region" description="Helical" evidence="1">
    <location>
        <begin position="159"/>
        <end position="176"/>
    </location>
</feature>
<sequence length="285" mass="29603">MLDEHRSVRAELRRRGRVRDCLALAVVPAVLVAVFLLPESTRRGLAFVYQRPTLATAYTAHFVHLSLDHLLANVLGYVLLAGTGYVLAVLAGARRLFGAAAATNLLAFPVVLSALNLAIPRDAVGYGFSGVTMAFAGLLAVVGAAYAGRRLHPAVGVRHAPGAFFAVLALVSVIVLPSVPLAWALASVAALGALGYVGSAARALRSPAAPSAWRGVSDPGWSDILVVAAVVFFGYPFVGFPADVRSGGTLTNVYVHLLGFCLAFLVAYVCAESGLFGAGSDRGHP</sequence>
<gene>
    <name evidence="2" type="ORF">ACFQKD_04045</name>
</gene>
<feature type="transmembrane region" description="Helical" evidence="1">
    <location>
        <begin position="125"/>
        <end position="147"/>
    </location>
</feature>
<keyword evidence="1" id="KW-0472">Membrane</keyword>
<evidence type="ECO:0008006" key="4">
    <source>
        <dbReference type="Google" id="ProtNLM"/>
    </source>
</evidence>
<proteinExistence type="predicted"/>
<feature type="transmembrane region" description="Helical" evidence="1">
    <location>
        <begin position="97"/>
        <end position="119"/>
    </location>
</feature>
<comment type="caution">
    <text evidence="2">The sequence shown here is derived from an EMBL/GenBank/DDBJ whole genome shotgun (WGS) entry which is preliminary data.</text>
</comment>
<dbReference type="GeneID" id="79269644"/>
<feature type="transmembrane region" description="Helical" evidence="1">
    <location>
        <begin position="254"/>
        <end position="278"/>
    </location>
</feature>
<dbReference type="RefSeq" id="WP_276239062.1">
    <property type="nucleotide sequence ID" value="NZ_CP119989.1"/>
</dbReference>
<evidence type="ECO:0000256" key="1">
    <source>
        <dbReference type="SAM" id="Phobius"/>
    </source>
</evidence>
<reference evidence="2 3" key="1">
    <citation type="journal article" date="2019" name="Int. J. Syst. Evol. Microbiol.">
        <title>The Global Catalogue of Microorganisms (GCM) 10K type strain sequencing project: providing services to taxonomists for standard genome sequencing and annotation.</title>
        <authorList>
            <consortium name="The Broad Institute Genomics Platform"/>
            <consortium name="The Broad Institute Genome Sequencing Center for Infectious Disease"/>
            <person name="Wu L."/>
            <person name="Ma J."/>
        </authorList>
    </citation>
    <scope>NUCLEOTIDE SEQUENCE [LARGE SCALE GENOMIC DNA]</scope>
    <source>
        <strain evidence="2 3">DT55</strain>
    </source>
</reference>
<protein>
    <recommendedName>
        <fullName evidence="4">Rhomboid family protein</fullName>
    </recommendedName>
</protein>
<accession>A0ABD5WT72</accession>
<dbReference type="EMBL" id="JBHTAG010000002">
    <property type="protein sequence ID" value="MFC7096466.1"/>
    <property type="molecule type" value="Genomic_DNA"/>
</dbReference>
<keyword evidence="1" id="KW-0812">Transmembrane</keyword>
<dbReference type="AlphaFoldDB" id="A0ABD5WT72"/>
<evidence type="ECO:0000313" key="3">
    <source>
        <dbReference type="Proteomes" id="UP001596388"/>
    </source>
</evidence>
<feature type="transmembrane region" description="Helical" evidence="1">
    <location>
        <begin position="21"/>
        <end position="38"/>
    </location>
</feature>
<feature type="transmembrane region" description="Helical" evidence="1">
    <location>
        <begin position="224"/>
        <end position="242"/>
    </location>
</feature>
<name>A0ABD5WT72_9EURY</name>
<keyword evidence="3" id="KW-1185">Reference proteome</keyword>
<keyword evidence="1" id="KW-1133">Transmembrane helix</keyword>